<keyword evidence="1" id="KW-0812">Transmembrane</keyword>
<name>A0A3B1E3D7_9ZZZZ</name>
<keyword evidence="1" id="KW-0472">Membrane</keyword>
<feature type="transmembrane region" description="Helical" evidence="1">
    <location>
        <begin position="12"/>
        <end position="39"/>
    </location>
</feature>
<keyword evidence="1" id="KW-1133">Transmembrane helix</keyword>
<sequence>GMIFGGVNWLYYASAGVTAPTGTVVISALVITVAFHLLLSATSEDLRSVPEKPLSSTPLLFDQEINSPDDFLRKPK</sequence>
<accession>A0A3B1E3D7</accession>
<protein>
    <submittedName>
        <fullName evidence="2">Uncharacterized protein</fullName>
    </submittedName>
</protein>
<dbReference type="AlphaFoldDB" id="A0A3B1E3D7"/>
<gene>
    <name evidence="2" type="ORF">MNBD_PLANCTO02-39</name>
</gene>
<evidence type="ECO:0000256" key="1">
    <source>
        <dbReference type="SAM" id="Phobius"/>
    </source>
</evidence>
<evidence type="ECO:0000313" key="2">
    <source>
        <dbReference type="EMBL" id="VAX36697.1"/>
    </source>
</evidence>
<dbReference type="EMBL" id="UOGL01000074">
    <property type="protein sequence ID" value="VAX36697.1"/>
    <property type="molecule type" value="Genomic_DNA"/>
</dbReference>
<proteinExistence type="predicted"/>
<feature type="non-terminal residue" evidence="2">
    <location>
        <position position="1"/>
    </location>
</feature>
<reference evidence="2" key="1">
    <citation type="submission" date="2018-06" db="EMBL/GenBank/DDBJ databases">
        <authorList>
            <person name="Zhirakovskaya E."/>
        </authorList>
    </citation>
    <scope>NUCLEOTIDE SEQUENCE</scope>
</reference>
<organism evidence="2">
    <name type="scientific">hydrothermal vent metagenome</name>
    <dbReference type="NCBI Taxonomy" id="652676"/>
    <lineage>
        <taxon>unclassified sequences</taxon>
        <taxon>metagenomes</taxon>
        <taxon>ecological metagenomes</taxon>
    </lineage>
</organism>